<dbReference type="EMBL" id="VYSA01000002">
    <property type="protein sequence ID" value="KAA9107929.1"/>
    <property type="molecule type" value="Genomic_DNA"/>
</dbReference>
<dbReference type="SUPFAM" id="SSF46689">
    <property type="entry name" value="Homeodomain-like"/>
    <property type="match status" value="1"/>
</dbReference>
<proteinExistence type="predicted"/>
<keyword evidence="3" id="KW-1185">Reference proteome</keyword>
<evidence type="ECO:0000259" key="1">
    <source>
        <dbReference type="Pfam" id="PF21321"/>
    </source>
</evidence>
<dbReference type="InterPro" id="IPR048708">
    <property type="entry name" value="VapB45-like_HTH"/>
</dbReference>
<sequence length="227" mass="25428">MASTLLDRAIYSYSDVDRLVGLHSGTARRWLEGYARSGRFYDPVLREGPTGSEVVTWGEMVEARLLAEFRSHQVPIQRLRPAVVRLREEFGRYPLAHARPFLDVEGRELVRAVQEEVGVDGSLRLVVVRNGQTLLAEATQRFNDTVRYDDSGVVARLTPIARTPEVVMDPLRTFGQPAVRNVRTDTIAEAFRAGTSREELADLYELSLDQVDAAIRFELIAGSEQAA</sequence>
<reference evidence="3" key="1">
    <citation type="submission" date="2019-09" db="EMBL/GenBank/DDBJ databases">
        <title>Mumia zhuanghuii sp. nov. isolated from the intestinal contents of plateau pika (Ochotona curzoniae) in the Qinghai-Tibet plateau of China.</title>
        <authorList>
            <person name="Tian Z."/>
        </authorList>
    </citation>
    <scope>NUCLEOTIDE SEQUENCE [LARGE SCALE GENOMIC DNA]</scope>
    <source>
        <strain evidence="3">JCM 30598</strain>
    </source>
</reference>
<dbReference type="Proteomes" id="UP000325827">
    <property type="component" value="Unassembled WGS sequence"/>
</dbReference>
<dbReference type="Pfam" id="PF21321">
    <property type="entry name" value="HTH_66"/>
    <property type="match status" value="1"/>
</dbReference>
<comment type="caution">
    <text evidence="2">The sequence shown here is derived from an EMBL/GenBank/DDBJ whole genome shotgun (WGS) entry which is preliminary data.</text>
</comment>
<dbReference type="RefSeq" id="WP_150448959.1">
    <property type="nucleotide sequence ID" value="NZ_VYSA01000002.1"/>
</dbReference>
<dbReference type="InterPro" id="IPR007367">
    <property type="entry name" value="DUF433"/>
</dbReference>
<gene>
    <name evidence="2" type="ORF">F6B43_10920</name>
</gene>
<organism evidence="2 3">
    <name type="scientific">Microbacterium rhizomatis</name>
    <dbReference type="NCBI Taxonomy" id="1631477"/>
    <lineage>
        <taxon>Bacteria</taxon>
        <taxon>Bacillati</taxon>
        <taxon>Actinomycetota</taxon>
        <taxon>Actinomycetes</taxon>
        <taxon>Micrococcales</taxon>
        <taxon>Microbacteriaceae</taxon>
        <taxon>Microbacterium</taxon>
    </lineage>
</organism>
<name>A0A5J5J2M3_9MICO</name>
<evidence type="ECO:0000313" key="3">
    <source>
        <dbReference type="Proteomes" id="UP000325827"/>
    </source>
</evidence>
<dbReference type="OrthoDB" id="3699668at2"/>
<dbReference type="Pfam" id="PF04255">
    <property type="entry name" value="DUF433"/>
    <property type="match status" value="1"/>
</dbReference>
<feature type="domain" description="Putative antitoxin VapB45-like DNA-binding HTH" evidence="1">
    <location>
        <begin position="10"/>
        <end position="83"/>
    </location>
</feature>
<accession>A0A5J5J2M3</accession>
<dbReference type="AlphaFoldDB" id="A0A5J5J2M3"/>
<evidence type="ECO:0000313" key="2">
    <source>
        <dbReference type="EMBL" id="KAA9107929.1"/>
    </source>
</evidence>
<dbReference type="InterPro" id="IPR009057">
    <property type="entry name" value="Homeodomain-like_sf"/>
</dbReference>
<protein>
    <submittedName>
        <fullName evidence="2">DUF433 domain-containing protein</fullName>
    </submittedName>
</protein>